<evidence type="ECO:0000313" key="2">
    <source>
        <dbReference type="Proteomes" id="UP001500191"/>
    </source>
</evidence>
<accession>A0ABN1CKA3</accession>
<dbReference type="EMBL" id="BAAADB010000030">
    <property type="protein sequence ID" value="GAA0520780.1"/>
    <property type="molecule type" value="Genomic_DNA"/>
</dbReference>
<gene>
    <name evidence="1" type="ORF">GCM10008937_30440</name>
</gene>
<dbReference type="Pfam" id="PF11482">
    <property type="entry name" value="DUF3208"/>
    <property type="match status" value="1"/>
</dbReference>
<dbReference type="InterPro" id="IPR021576">
    <property type="entry name" value="DUF3208"/>
</dbReference>
<keyword evidence="2" id="KW-1185">Reference proteome</keyword>
<reference evidence="1 2" key="1">
    <citation type="journal article" date="2019" name="Int. J. Syst. Evol. Microbiol.">
        <title>The Global Catalogue of Microorganisms (GCM) 10K type strain sequencing project: providing services to taxonomists for standard genome sequencing and annotation.</title>
        <authorList>
            <consortium name="The Broad Institute Genomics Platform"/>
            <consortium name="The Broad Institute Genome Sequencing Center for Infectious Disease"/>
            <person name="Wu L."/>
            <person name="Ma J."/>
        </authorList>
    </citation>
    <scope>NUCLEOTIDE SEQUENCE [LARGE SCALE GENOMIC DNA]</scope>
    <source>
        <strain evidence="1 2">JCM 14368</strain>
    </source>
</reference>
<name>A0ABN1CKA3_9DEIO</name>
<dbReference type="Proteomes" id="UP001500191">
    <property type="component" value="Unassembled WGS sequence"/>
</dbReference>
<proteinExistence type="predicted"/>
<organism evidence="1 2">
    <name type="scientific">Deinococcus depolymerans</name>
    <dbReference type="NCBI Taxonomy" id="392408"/>
    <lineage>
        <taxon>Bacteria</taxon>
        <taxon>Thermotogati</taxon>
        <taxon>Deinococcota</taxon>
        <taxon>Deinococci</taxon>
        <taxon>Deinococcales</taxon>
        <taxon>Deinococcaceae</taxon>
        <taxon>Deinococcus</taxon>
    </lineage>
</organism>
<evidence type="ECO:0000313" key="1">
    <source>
        <dbReference type="EMBL" id="GAA0520780.1"/>
    </source>
</evidence>
<dbReference type="Gene3D" id="3.30.70.2290">
    <property type="entry name" value="Protein of unknown function (DUF3208)"/>
    <property type="match status" value="1"/>
</dbReference>
<sequence length="139" mass="15263">MRGAARLKAGMLCGVSTSEPQAGGRAAVRLLQGYVWHPQGADIELEHFLPHELDLTGGDSEGAHVLWDGVNPPFAFFENGEPTASQAFYQFTVLRVYDERPSNEALHEDATLASGLLDPLLEATPEGFGWQLWEDLRDL</sequence>
<comment type="caution">
    <text evidence="1">The sequence shown here is derived from an EMBL/GenBank/DDBJ whole genome shotgun (WGS) entry which is preliminary data.</text>
</comment>
<protein>
    <submittedName>
        <fullName evidence="1">DUF3208 domain-containing protein</fullName>
    </submittedName>
</protein>